<evidence type="ECO:0000259" key="13">
    <source>
        <dbReference type="PROSITE" id="PS50002"/>
    </source>
</evidence>
<feature type="non-terminal residue" evidence="15">
    <location>
        <position position="1"/>
    </location>
</feature>
<evidence type="ECO:0000256" key="4">
    <source>
        <dbReference type="ARBA" id="ARBA00022443"/>
    </source>
</evidence>
<dbReference type="GO" id="GO:0005737">
    <property type="term" value="C:cytoplasm"/>
    <property type="evidence" value="ECO:0007669"/>
    <property type="project" value="UniProtKB-SubCell"/>
</dbReference>
<dbReference type="Pfam" id="PF00018">
    <property type="entry name" value="SH3_1"/>
    <property type="match status" value="1"/>
</dbReference>
<dbReference type="InterPro" id="IPR035610">
    <property type="entry name" value="SORBS1_SH3_1"/>
</dbReference>
<dbReference type="FunFam" id="2.30.30.40:FF:000004">
    <property type="entry name" value="Sorbin and SH3 domain-containing protein 1 isoform 2"/>
    <property type="match status" value="1"/>
</dbReference>
<dbReference type="SMART" id="SM00326">
    <property type="entry name" value="SH3"/>
    <property type="match status" value="3"/>
</dbReference>
<keyword evidence="10" id="KW-0472">Membrane</keyword>
<dbReference type="CDD" id="cd11919">
    <property type="entry name" value="SH3_Sorbs1_1"/>
    <property type="match status" value="1"/>
</dbReference>
<gene>
    <name evidence="15" type="primary">Sorbs1</name>
    <name evidence="15" type="ORF">GYMTIB_R01847</name>
</gene>
<evidence type="ECO:0000256" key="5">
    <source>
        <dbReference type="ARBA" id="ARBA00022475"/>
    </source>
</evidence>
<dbReference type="CDD" id="cd11922">
    <property type="entry name" value="SH3_Sorbs1_2"/>
    <property type="match status" value="1"/>
</dbReference>
<dbReference type="PANTHER" id="PTHR14167">
    <property type="entry name" value="SH3 DOMAIN-CONTAINING"/>
    <property type="match status" value="1"/>
</dbReference>
<dbReference type="PRINTS" id="PR00452">
    <property type="entry name" value="SH3DOMAIN"/>
</dbReference>
<accession>A0A7L1ABR2</accession>
<keyword evidence="6" id="KW-0963">Cytoplasm</keyword>
<dbReference type="InterPro" id="IPR036028">
    <property type="entry name" value="SH3-like_dom_sf"/>
</dbReference>
<keyword evidence="9" id="KW-0965">Cell junction</keyword>
<dbReference type="PANTHER" id="PTHR14167:SF64">
    <property type="entry name" value="SORBIN AND SH3 DOMAIN-CONTAINING PROTEIN 1"/>
    <property type="match status" value="1"/>
</dbReference>
<feature type="region of interest" description="Disordered" evidence="12">
    <location>
        <begin position="78"/>
        <end position="123"/>
    </location>
</feature>
<evidence type="ECO:0000256" key="2">
    <source>
        <dbReference type="ARBA" id="ARBA00004246"/>
    </source>
</evidence>
<evidence type="ECO:0000256" key="8">
    <source>
        <dbReference type="ARBA" id="ARBA00022737"/>
    </source>
</evidence>
<reference evidence="15 16" key="1">
    <citation type="submission" date="2019-09" db="EMBL/GenBank/DDBJ databases">
        <title>Bird 10,000 Genomes (B10K) Project - Family phase.</title>
        <authorList>
            <person name="Zhang G."/>
        </authorList>
    </citation>
    <scope>NUCLEOTIDE SEQUENCE [LARGE SCALE GENOMIC DNA]</scope>
    <source>
        <strain evidence="15">B10K-DU-002-05</strain>
        <tissue evidence="15">Muscle</tissue>
    </source>
</reference>
<feature type="region of interest" description="Disordered" evidence="12">
    <location>
        <begin position="639"/>
        <end position="682"/>
    </location>
</feature>
<dbReference type="PROSITE" id="PS50002">
    <property type="entry name" value="SH3"/>
    <property type="match status" value="3"/>
</dbReference>
<dbReference type="InterPro" id="IPR003127">
    <property type="entry name" value="SoHo_dom"/>
</dbReference>
<feature type="compositionally biased region" description="Low complexity" evidence="12">
    <location>
        <begin position="898"/>
        <end position="912"/>
    </location>
</feature>
<name>A0A7L1ABR2_GYMTI</name>
<dbReference type="EMBL" id="VXAZ01000602">
    <property type="protein sequence ID" value="NXM38211.1"/>
    <property type="molecule type" value="Genomic_DNA"/>
</dbReference>
<dbReference type="InterPro" id="IPR050384">
    <property type="entry name" value="Endophilin_SH3RF"/>
</dbReference>
<keyword evidence="7" id="KW-0597">Phosphoprotein</keyword>
<feature type="compositionally biased region" description="Polar residues" evidence="12">
    <location>
        <begin position="79"/>
        <end position="93"/>
    </location>
</feature>
<proteinExistence type="predicted"/>
<dbReference type="SUPFAM" id="SSF50044">
    <property type="entry name" value="SH3-domain"/>
    <property type="match status" value="3"/>
</dbReference>
<feature type="compositionally biased region" description="Basic and acidic residues" evidence="12">
    <location>
        <begin position="311"/>
        <end position="330"/>
    </location>
</feature>
<dbReference type="Proteomes" id="UP000579941">
    <property type="component" value="Unassembled WGS sequence"/>
</dbReference>
<dbReference type="Pfam" id="PF02208">
    <property type="entry name" value="Sorb"/>
    <property type="match status" value="1"/>
</dbReference>
<dbReference type="AlphaFoldDB" id="A0A7L1ABR2"/>
<keyword evidence="8" id="KW-0677">Repeat</keyword>
<dbReference type="GO" id="GO:0005925">
    <property type="term" value="C:focal adhesion"/>
    <property type="evidence" value="ECO:0007669"/>
    <property type="project" value="UniProtKB-SubCell"/>
</dbReference>
<comment type="caution">
    <text evidence="15">The sequence shown here is derived from an EMBL/GenBank/DDBJ whole genome shotgun (WGS) entry which is preliminary data.</text>
</comment>
<evidence type="ECO:0000259" key="14">
    <source>
        <dbReference type="PROSITE" id="PS50831"/>
    </source>
</evidence>
<dbReference type="Gene3D" id="2.30.30.40">
    <property type="entry name" value="SH3 Domains"/>
    <property type="match status" value="3"/>
</dbReference>
<feature type="compositionally biased region" description="Polar residues" evidence="12">
    <location>
        <begin position="104"/>
        <end position="122"/>
    </location>
</feature>
<protein>
    <submittedName>
        <fullName evidence="15">SRBS1 protein</fullName>
    </submittedName>
</protein>
<feature type="region of interest" description="Disordered" evidence="12">
    <location>
        <begin position="883"/>
        <end position="918"/>
    </location>
</feature>
<sequence length="980" mass="110312">PLCTRSISAVKIIPVKKVKSSPHLVLPTEMDPTKVCSGKGAVTLRATASYEGNRNITSPCPQDVEQPEIFLPLADEWRSSSNTDANGDAQPSSLAAKGYRSVRPNLSSDSKPQDATATTSAQPGVIVVPLLQVNPDRQQEGSSSTPPPPLVPFGQGSVFPEIVSPGSPLTFPTLDDFIPPHLQRGSHHNQAPSTSGTLSSVYPKLPFFSSPPSLVPPVTEALHRGLKPEITGVISRTDPGPVLNEVPQPGTDYSITSISKSASAYPSTTIVNPTIVLLQHNREQQKRLSSLADSVPDRVVSDKVDSALLRDKPVQETVPSEKRAVEEKRSTVKSPHHMADTSVDDIGIPLRNTDRSKDWYKTMFKQIHKLNRDNPEENPYCPTYIFPELPEIQQKTEDEDSDSYSPRYSYSEDSRTQLSVPRSKSEMDNIDSEKVVKRSATLPLPNRTSSLKSSPERTDWEPPDKKVDTRKYRAEPRSIYDYQPGKSSVLNNEKMTRDISPEEIDLKNEPWYKFFSELEFGKPPPKKIWDYTPGDCSILTREDRKSDLEKDLYLYQTELEADLEKMEKLYKAPHKKPQKQTGVTSWCSSPFLCVYSSSAYSPNYHAVKRESELAPGDPAALENERQIYKSVLEGGDIPFQGLSGLKRPSSSASTKDSESPRHFAPVDYMETPEEIIRRRHDDKEKLLEDQRRLKREQEEADIAARRHTGVIPTHHQFITNERFGDLLNVDDTAKRKSGSEMRPARAKFDFKAQTLKELPLQKGDIVYIYKQIDQNWFEGEHHGRVGIFPRSYIELLPPAEKAQPKKPLPLQVLEYGDAIAKFNFNGDTQVEMSFRKGERITLIRRVDENWYEGRISGTSRQGIFPVTYVEVLKRPVVKNAIDYPDPPVSLSPSRSMTASPQQPQAQQQGASPERSQTPRDIVSYQALYSYTPQNDDELELRDGDIVDVMEKCDDGWFVGTSRRTRQFGTFPGNYVKLLYL</sequence>
<comment type="subcellular location">
    <subcellularLocation>
        <location evidence="2">Cell junction</location>
        <location evidence="2">Focal adhesion</location>
    </subcellularLocation>
    <subcellularLocation>
        <location evidence="1">Cell membrane</location>
    </subcellularLocation>
    <subcellularLocation>
        <location evidence="3">Cytoplasm</location>
    </subcellularLocation>
</comment>
<dbReference type="CDD" id="cd11916">
    <property type="entry name" value="SH3_Sorbs1_3"/>
    <property type="match status" value="1"/>
</dbReference>
<dbReference type="InterPro" id="IPR035611">
    <property type="entry name" value="SORBS1_SH3_2"/>
</dbReference>
<keyword evidence="5" id="KW-1003">Cell membrane</keyword>
<evidence type="ECO:0000313" key="16">
    <source>
        <dbReference type="Proteomes" id="UP000579941"/>
    </source>
</evidence>
<dbReference type="Pfam" id="PF07653">
    <property type="entry name" value="SH3_2"/>
    <property type="match status" value="1"/>
</dbReference>
<dbReference type="Pfam" id="PF14604">
    <property type="entry name" value="SH3_9"/>
    <property type="match status" value="1"/>
</dbReference>
<dbReference type="SMART" id="SM00459">
    <property type="entry name" value="Sorb"/>
    <property type="match status" value="1"/>
</dbReference>
<evidence type="ECO:0000256" key="9">
    <source>
        <dbReference type="ARBA" id="ARBA00022949"/>
    </source>
</evidence>
<dbReference type="FunFam" id="2.30.30.40:FF:000001">
    <property type="entry name" value="Sorbin and SH3 domain-containing protein 1 isoform 2"/>
    <property type="match status" value="1"/>
</dbReference>
<evidence type="ECO:0000256" key="1">
    <source>
        <dbReference type="ARBA" id="ARBA00004236"/>
    </source>
</evidence>
<evidence type="ECO:0000256" key="12">
    <source>
        <dbReference type="SAM" id="MobiDB-lite"/>
    </source>
</evidence>
<feature type="domain" description="SoHo" evidence="14">
    <location>
        <begin position="331"/>
        <end position="413"/>
    </location>
</feature>
<feature type="region of interest" description="Disordered" evidence="12">
    <location>
        <begin position="395"/>
        <end position="470"/>
    </location>
</feature>
<feature type="compositionally biased region" description="Basic and acidic residues" evidence="12">
    <location>
        <begin position="423"/>
        <end position="436"/>
    </location>
</feature>
<dbReference type="InterPro" id="IPR035606">
    <property type="entry name" value="SORBS1_SH3"/>
</dbReference>
<feature type="region of interest" description="Disordered" evidence="12">
    <location>
        <begin position="311"/>
        <end position="349"/>
    </location>
</feature>
<dbReference type="PROSITE" id="PS50831">
    <property type="entry name" value="SOHO"/>
    <property type="match status" value="1"/>
</dbReference>
<evidence type="ECO:0000256" key="11">
    <source>
        <dbReference type="PROSITE-ProRule" id="PRU00192"/>
    </source>
</evidence>
<keyword evidence="4 11" id="KW-0728">SH3 domain</keyword>
<feature type="domain" description="SH3" evidence="13">
    <location>
        <begin position="813"/>
        <end position="874"/>
    </location>
</feature>
<evidence type="ECO:0000256" key="6">
    <source>
        <dbReference type="ARBA" id="ARBA00022490"/>
    </source>
</evidence>
<feature type="domain" description="SH3" evidence="13">
    <location>
        <begin position="739"/>
        <end position="798"/>
    </location>
</feature>
<dbReference type="InterPro" id="IPR001452">
    <property type="entry name" value="SH3_domain"/>
</dbReference>
<dbReference type="GO" id="GO:0005886">
    <property type="term" value="C:plasma membrane"/>
    <property type="evidence" value="ECO:0007669"/>
    <property type="project" value="UniProtKB-SubCell"/>
</dbReference>
<feature type="domain" description="SH3" evidence="13">
    <location>
        <begin position="919"/>
        <end position="980"/>
    </location>
</feature>
<dbReference type="GO" id="GO:0005634">
    <property type="term" value="C:nucleus"/>
    <property type="evidence" value="ECO:0007669"/>
    <property type="project" value="TreeGrafter"/>
</dbReference>
<evidence type="ECO:0000256" key="10">
    <source>
        <dbReference type="ARBA" id="ARBA00023136"/>
    </source>
</evidence>
<evidence type="ECO:0000256" key="7">
    <source>
        <dbReference type="ARBA" id="ARBA00022553"/>
    </source>
</evidence>
<feature type="non-terminal residue" evidence="15">
    <location>
        <position position="980"/>
    </location>
</feature>
<evidence type="ECO:0000256" key="3">
    <source>
        <dbReference type="ARBA" id="ARBA00004496"/>
    </source>
</evidence>
<keyword evidence="16" id="KW-1185">Reference proteome</keyword>
<dbReference type="FunFam" id="2.30.30.40:FF:000003">
    <property type="entry name" value="Sorbin and SH3 domain-containing protein 1 isoform 2"/>
    <property type="match status" value="1"/>
</dbReference>
<organism evidence="15 16">
    <name type="scientific">Gymnorhina tibicen</name>
    <name type="common">Australian magpie</name>
    <name type="synonym">Cracticus tibicen</name>
    <dbReference type="NCBI Taxonomy" id="9132"/>
    <lineage>
        <taxon>Eukaryota</taxon>
        <taxon>Metazoa</taxon>
        <taxon>Chordata</taxon>
        <taxon>Craniata</taxon>
        <taxon>Vertebrata</taxon>
        <taxon>Euteleostomi</taxon>
        <taxon>Archelosauria</taxon>
        <taxon>Archosauria</taxon>
        <taxon>Dinosauria</taxon>
        <taxon>Saurischia</taxon>
        <taxon>Theropoda</taxon>
        <taxon>Coelurosauria</taxon>
        <taxon>Aves</taxon>
        <taxon>Neognathae</taxon>
        <taxon>Neoaves</taxon>
        <taxon>Telluraves</taxon>
        <taxon>Australaves</taxon>
        <taxon>Passeriformes</taxon>
        <taxon>Artamidae</taxon>
        <taxon>Gymnorhina</taxon>
    </lineage>
</organism>
<feature type="compositionally biased region" description="Basic and acidic residues" evidence="12">
    <location>
        <begin position="454"/>
        <end position="470"/>
    </location>
</feature>
<dbReference type="GO" id="GO:0031589">
    <property type="term" value="P:cell-substrate adhesion"/>
    <property type="evidence" value="ECO:0007669"/>
    <property type="project" value="TreeGrafter"/>
</dbReference>
<evidence type="ECO:0000313" key="15">
    <source>
        <dbReference type="EMBL" id="NXM38211.1"/>
    </source>
</evidence>